<evidence type="ECO:0000313" key="3">
    <source>
        <dbReference type="Proteomes" id="UP000717696"/>
    </source>
</evidence>
<dbReference type="OrthoDB" id="5376140at2759"/>
<feature type="compositionally biased region" description="Polar residues" evidence="1">
    <location>
        <begin position="32"/>
        <end position="49"/>
    </location>
</feature>
<dbReference type="EMBL" id="JAGMUU010000015">
    <property type="protein sequence ID" value="KAH7137349.1"/>
    <property type="molecule type" value="Genomic_DNA"/>
</dbReference>
<evidence type="ECO:0000313" key="2">
    <source>
        <dbReference type="EMBL" id="KAH7137349.1"/>
    </source>
</evidence>
<dbReference type="Proteomes" id="UP000717696">
    <property type="component" value="Unassembled WGS sequence"/>
</dbReference>
<accession>A0A9P9EDE1</accession>
<proteinExistence type="predicted"/>
<gene>
    <name evidence="2" type="ORF">B0J13DRAFT_77490</name>
</gene>
<keyword evidence="3" id="KW-1185">Reference proteome</keyword>
<sequence length="327" mass="36646">MGRRLRSSVRYPVKSEPPSPRSPFSQRRIVQASPSQPETSSTAATQAGPSSEARAMDRDNDSRTDTSHGDVQEPDGTLDSIGDSHTITLSITSTYSNAWGPTEAFREIVQNWRDAIIASFKLSADQFTVVREERVRLHKTQIVYKVPHPRKPQHYLGYILFSGHDGQGIVEIANRDAILEPWHLDLGGTTKTGAINQAGAHGEGLKIALLVLQRRTQNHSVRCVTGGVEWKFDFTTRGKLVAHLRRMTRTELDREIMISRHLLGTGFIPCEIDPSKDVQLRIGELTEGRDEQGKPSRRVYVRLEEFNTWCEAAPFLQQVPDDGIVQT</sequence>
<protein>
    <submittedName>
        <fullName evidence="2">Uncharacterized protein</fullName>
    </submittedName>
</protein>
<feature type="compositionally biased region" description="Basic and acidic residues" evidence="1">
    <location>
        <begin position="54"/>
        <end position="71"/>
    </location>
</feature>
<comment type="caution">
    <text evidence="2">The sequence shown here is derived from an EMBL/GenBank/DDBJ whole genome shotgun (WGS) entry which is preliminary data.</text>
</comment>
<reference evidence="2" key="1">
    <citation type="journal article" date="2021" name="Nat. Commun.">
        <title>Genetic determinants of endophytism in the Arabidopsis root mycobiome.</title>
        <authorList>
            <person name="Mesny F."/>
            <person name="Miyauchi S."/>
            <person name="Thiergart T."/>
            <person name="Pickel B."/>
            <person name="Atanasova L."/>
            <person name="Karlsson M."/>
            <person name="Huettel B."/>
            <person name="Barry K.W."/>
            <person name="Haridas S."/>
            <person name="Chen C."/>
            <person name="Bauer D."/>
            <person name="Andreopoulos W."/>
            <person name="Pangilinan J."/>
            <person name="LaButti K."/>
            <person name="Riley R."/>
            <person name="Lipzen A."/>
            <person name="Clum A."/>
            <person name="Drula E."/>
            <person name="Henrissat B."/>
            <person name="Kohler A."/>
            <person name="Grigoriev I.V."/>
            <person name="Martin F.M."/>
            <person name="Hacquard S."/>
        </authorList>
    </citation>
    <scope>NUCLEOTIDE SEQUENCE</scope>
    <source>
        <strain evidence="2">MPI-CAGE-AT-0021</strain>
    </source>
</reference>
<organism evidence="2 3">
    <name type="scientific">Dactylonectria estremocensis</name>
    <dbReference type="NCBI Taxonomy" id="1079267"/>
    <lineage>
        <taxon>Eukaryota</taxon>
        <taxon>Fungi</taxon>
        <taxon>Dikarya</taxon>
        <taxon>Ascomycota</taxon>
        <taxon>Pezizomycotina</taxon>
        <taxon>Sordariomycetes</taxon>
        <taxon>Hypocreomycetidae</taxon>
        <taxon>Hypocreales</taxon>
        <taxon>Nectriaceae</taxon>
        <taxon>Dactylonectria</taxon>
    </lineage>
</organism>
<dbReference type="AlphaFoldDB" id="A0A9P9EDE1"/>
<evidence type="ECO:0000256" key="1">
    <source>
        <dbReference type="SAM" id="MobiDB-lite"/>
    </source>
</evidence>
<name>A0A9P9EDE1_9HYPO</name>
<feature type="region of interest" description="Disordered" evidence="1">
    <location>
        <begin position="1"/>
        <end position="82"/>
    </location>
</feature>